<evidence type="ECO:0000256" key="1">
    <source>
        <dbReference type="ARBA" id="ARBA00004328"/>
    </source>
</evidence>
<dbReference type="STRING" id="350054.Mflv_3892"/>
<organism evidence="3">
    <name type="scientific">Mycolicibacterium gilvum (strain PYR-GCK)</name>
    <name type="common">Mycobacterium gilvum (strain PYR-GCK)</name>
    <dbReference type="NCBI Taxonomy" id="350054"/>
    <lineage>
        <taxon>Bacteria</taxon>
        <taxon>Bacillati</taxon>
        <taxon>Actinomycetota</taxon>
        <taxon>Actinomycetes</taxon>
        <taxon>Mycobacteriales</taxon>
        <taxon>Mycobacteriaceae</taxon>
        <taxon>Mycolicibacterium</taxon>
    </lineage>
</organism>
<dbReference type="Gene3D" id="3.30.2400.10">
    <property type="entry name" value="Major capsid protein gp5"/>
    <property type="match status" value="1"/>
</dbReference>
<protein>
    <submittedName>
        <fullName evidence="3">Putative phage head</fullName>
    </submittedName>
</protein>
<reference evidence="3" key="2">
    <citation type="journal article" date="2013" name="PLoS ONE">
        <title>A Gene Expression Study of the Activities of Aromatic Ring-Cleavage Dioxygenases in Mycobacterium gilvum PYR-GCK to Changes in Salinity and pH during Pyrene Degradation.</title>
        <authorList>
            <person name="Badejo A.C."/>
            <person name="Badejo A.O."/>
            <person name="Shin K.H."/>
            <person name="Chai Y.G."/>
        </authorList>
    </citation>
    <scope>NUCLEOTIDE SEQUENCE [LARGE SCALE GENOMIC DNA]</scope>
    <source>
        <strain evidence="3">PYR-GCK</strain>
    </source>
</reference>
<dbReference type="Gene3D" id="3.30.2320.10">
    <property type="entry name" value="hypothetical protein PF0899 domain"/>
    <property type="match status" value="1"/>
</dbReference>
<comment type="subcellular location">
    <subcellularLocation>
        <location evidence="1">Virion</location>
    </subcellularLocation>
</comment>
<evidence type="ECO:0000313" key="3">
    <source>
        <dbReference type="EMBL" id="ABP46363.1"/>
    </source>
</evidence>
<gene>
    <name evidence="3" type="ordered locus">Mflv_3892</name>
</gene>
<feature type="domain" description="Phage capsid-like C-terminal" evidence="2">
    <location>
        <begin position="152"/>
        <end position="410"/>
    </location>
</feature>
<dbReference type="InterPro" id="IPR054612">
    <property type="entry name" value="Phage_capsid-like_C"/>
</dbReference>
<dbReference type="KEGG" id="mgi:Mflv_3892"/>
<accession>A4TCV1</accession>
<dbReference type="NCBIfam" id="TIGR01554">
    <property type="entry name" value="major_cap_HK97"/>
    <property type="match status" value="1"/>
</dbReference>
<name>A4TCV1_MYCGI</name>
<proteinExistence type="predicted"/>
<dbReference type="eggNOG" id="COG4653">
    <property type="taxonomic scope" value="Bacteria"/>
</dbReference>
<dbReference type="HOGENOM" id="CLU_055105_0_0_11"/>
<dbReference type="InterPro" id="IPR024455">
    <property type="entry name" value="Phage_capsid"/>
</dbReference>
<dbReference type="AlphaFoldDB" id="A4TCV1"/>
<sequence length="414" mass="45092">MSGAKIAVRLPSDPKLFIPFVLQRQPDSLRSEQMSRKEALKQRYEQLRPQVAQAQQVAEKAYSQNRSMTVEEKAFFDPVMSQLKDIERALAEVAAEEKTLDFAKKVGREVGASDSYGDAGSRQQFAFKRMAPEVVRKINRGAEGEKALATSGSVVVGQEFEASPVELGRPANSLLAVLPSKIRSVGEYAYLRQSVRTNNAAVVADGGTKPTSVYTTVRVEDKLDVVAHLSEGVPRYWFKDNDTLEQFIADELLYGLEKAVEAMALADIDGTSGIQTQAYATSPLVTLRKTLTKLETVGHAASAFVMHANDWEAIELALSSANTIEYRGLPYDASARRLYGVPVVVSLAQAEGVAHTLGEGAARLETDDEGVGVQWSESSNADDFAKNLIRARCEGRFATSVMRPLAVVKADLTA</sequence>
<dbReference type="EMBL" id="CP000656">
    <property type="protein sequence ID" value="ABP46363.1"/>
    <property type="molecule type" value="Genomic_DNA"/>
</dbReference>
<dbReference type="SUPFAM" id="SSF56563">
    <property type="entry name" value="Major capsid protein gp5"/>
    <property type="match status" value="1"/>
</dbReference>
<dbReference type="Pfam" id="PF05065">
    <property type="entry name" value="Phage_capsid"/>
    <property type="match status" value="1"/>
</dbReference>
<evidence type="ECO:0000259" key="2">
    <source>
        <dbReference type="Pfam" id="PF05065"/>
    </source>
</evidence>
<reference evidence="3" key="1">
    <citation type="submission" date="2007-04" db="EMBL/GenBank/DDBJ databases">
        <authorList>
            <consortium name="US DOE Joint Genome Institute"/>
            <person name="Copeland A."/>
            <person name="Lucas S."/>
            <person name="Lapidus A."/>
            <person name="Barry K."/>
            <person name="Detter J.C."/>
            <person name="Glavina del Rio T."/>
            <person name="Hammon N."/>
            <person name="Israni S."/>
            <person name="Dalin E."/>
            <person name="Tice H."/>
            <person name="Pitluck S."/>
            <person name="Chain P."/>
            <person name="Malfatti S."/>
            <person name="Shin M."/>
            <person name="Vergez L."/>
            <person name="Schmutz J."/>
            <person name="Larimer F."/>
            <person name="Land M."/>
            <person name="Hauser L."/>
            <person name="Kyrpides N."/>
            <person name="Mikhailova N."/>
            <person name="Miller C."/>
            <person name="Richardson P."/>
        </authorList>
    </citation>
    <scope>NUCLEOTIDE SEQUENCE</scope>
    <source>
        <strain evidence="3">PYR-GCK</strain>
    </source>
</reference>